<dbReference type="Pfam" id="PF25900">
    <property type="entry name" value="PAPPA"/>
    <property type="match status" value="1"/>
</dbReference>
<dbReference type="GO" id="GO:0006508">
    <property type="term" value="P:proteolysis"/>
    <property type="evidence" value="ECO:0007669"/>
    <property type="project" value="TreeGrafter"/>
</dbReference>
<protein>
    <submittedName>
        <fullName evidence="6">Peptidase_M43 domain-containing protein</fullName>
    </submittedName>
</protein>
<dbReference type="Proteomes" id="UP000050794">
    <property type="component" value="Unassembled WGS sequence"/>
</dbReference>
<evidence type="ECO:0000256" key="1">
    <source>
        <dbReference type="ARBA" id="ARBA00008721"/>
    </source>
</evidence>
<evidence type="ECO:0000259" key="2">
    <source>
        <dbReference type="Pfam" id="PF05572"/>
    </source>
</evidence>
<dbReference type="GO" id="GO:0005615">
    <property type="term" value="C:extracellular space"/>
    <property type="evidence" value="ECO:0007669"/>
    <property type="project" value="TreeGrafter"/>
</dbReference>
<dbReference type="WBParaSite" id="TCNE_0001933401-mRNA-1">
    <property type="protein sequence ID" value="TCNE_0001933401-mRNA-1"/>
    <property type="gene ID" value="TCNE_0001933401"/>
</dbReference>
<reference evidence="4 5" key="2">
    <citation type="submission" date="2018-11" db="EMBL/GenBank/DDBJ databases">
        <authorList>
            <consortium name="Pathogen Informatics"/>
        </authorList>
    </citation>
    <scope>NUCLEOTIDE SEQUENCE [LARGE SCALE GENOMIC DNA]</scope>
</reference>
<accession>A0A183VF10</accession>
<reference evidence="6" key="1">
    <citation type="submission" date="2016-06" db="UniProtKB">
        <authorList>
            <consortium name="WormBaseParasite"/>
        </authorList>
    </citation>
    <scope>IDENTIFICATION</scope>
</reference>
<evidence type="ECO:0000313" key="6">
    <source>
        <dbReference type="WBParaSite" id="TCNE_0001933401-mRNA-1"/>
    </source>
</evidence>
<dbReference type="InterPro" id="IPR043543">
    <property type="entry name" value="PAPPA/PAPPA2"/>
</dbReference>
<proteinExistence type="inferred from homology"/>
<dbReference type="SUPFAM" id="SSF55486">
    <property type="entry name" value="Metalloproteases ('zincins'), catalytic domain"/>
    <property type="match status" value="1"/>
</dbReference>
<evidence type="ECO:0000259" key="3">
    <source>
        <dbReference type="Pfam" id="PF25900"/>
    </source>
</evidence>
<feature type="domain" description="Pappalysin-1 SD scarf" evidence="3">
    <location>
        <begin position="284"/>
        <end position="389"/>
    </location>
</feature>
<organism evidence="5 6">
    <name type="scientific">Toxocara canis</name>
    <name type="common">Canine roundworm</name>
    <dbReference type="NCBI Taxonomy" id="6265"/>
    <lineage>
        <taxon>Eukaryota</taxon>
        <taxon>Metazoa</taxon>
        <taxon>Ecdysozoa</taxon>
        <taxon>Nematoda</taxon>
        <taxon>Chromadorea</taxon>
        <taxon>Rhabditida</taxon>
        <taxon>Spirurina</taxon>
        <taxon>Ascaridomorpha</taxon>
        <taxon>Ascaridoidea</taxon>
        <taxon>Toxocaridae</taxon>
        <taxon>Toxocara</taxon>
    </lineage>
</organism>
<feature type="domain" description="Peptidase M43 pregnancy-associated plasma-A" evidence="2">
    <location>
        <begin position="103"/>
        <end position="221"/>
    </location>
</feature>
<sequence>MANNKRCDVECNTREYNWDNGECCGKYDPDDNQYCIDPNSYYRRYINVDEYKELIGLSNDNSLNVQFADWSAIDLIGLSTFPWEKEVYSNQGGILLLSNVFGSQSQVNNLIHEVGHVLGLWHVHHGVSEVPCGDPCQETLPSMTTVSNITDSCRLNSTVYIIGDLVNDTNPTTKHTQCSDPPDASPCDNRRFTDTPYRNFMSYASGTCSNTFTDQQVARMHCYADLKYENWMQTTAPRRYHIPLGPRIVPLSDPGKPPSIAVKWTSPLGGGNCQPKQSRAWQTHCTADNRIVQYAISATSSGPFQMSGYWGPEQATGPPDAEWCAASTKAWLPDVQSCDDGTDKCTLKVRADIDTQLEKLSVWIAWNAASGVRTIKIIYSDDSFYLFEQVSFPSFFFFPTFITFFSDNYLLGVFSIHLQNTKSAH</sequence>
<dbReference type="InterPro" id="IPR058897">
    <property type="entry name" value="PAPPA_SD_C"/>
</dbReference>
<keyword evidence="5" id="KW-1185">Reference proteome</keyword>
<name>A0A183VF10_TOXCA</name>
<dbReference type="GO" id="GO:0004222">
    <property type="term" value="F:metalloendopeptidase activity"/>
    <property type="evidence" value="ECO:0007669"/>
    <property type="project" value="TreeGrafter"/>
</dbReference>
<gene>
    <name evidence="4" type="ORF">TCNE_LOCUS19330</name>
</gene>
<dbReference type="Gene3D" id="3.40.390.10">
    <property type="entry name" value="Collagenase (Catalytic Domain)"/>
    <property type="match status" value="1"/>
</dbReference>
<dbReference type="InterPro" id="IPR024079">
    <property type="entry name" value="MetalloPept_cat_dom_sf"/>
</dbReference>
<evidence type="ECO:0000313" key="5">
    <source>
        <dbReference type="Proteomes" id="UP000050794"/>
    </source>
</evidence>
<dbReference type="PANTHER" id="PTHR46130">
    <property type="entry name" value="LAMGL DOMAIN-CONTAINING PROTEIN"/>
    <property type="match status" value="1"/>
</dbReference>
<evidence type="ECO:0000313" key="4">
    <source>
        <dbReference type="EMBL" id="VDM50651.1"/>
    </source>
</evidence>
<dbReference type="Pfam" id="PF05572">
    <property type="entry name" value="Peptidase_M43"/>
    <property type="match status" value="1"/>
</dbReference>
<dbReference type="EMBL" id="UYWY01026745">
    <property type="protein sequence ID" value="VDM50651.1"/>
    <property type="molecule type" value="Genomic_DNA"/>
</dbReference>
<dbReference type="AlphaFoldDB" id="A0A183VF10"/>
<dbReference type="GO" id="GO:0007166">
    <property type="term" value="P:cell surface receptor signaling pathway"/>
    <property type="evidence" value="ECO:0007669"/>
    <property type="project" value="TreeGrafter"/>
</dbReference>
<dbReference type="InterPro" id="IPR008754">
    <property type="entry name" value="Peptidase_M43"/>
</dbReference>
<comment type="similarity">
    <text evidence="1">Belongs to the peptidase M43B family.</text>
</comment>
<dbReference type="PANTHER" id="PTHR46130:SF3">
    <property type="entry name" value="CHROMOSOME UNDETERMINED SCAFFOLD_33, WHOLE GENOME SHOTGUN SEQUENCE"/>
    <property type="match status" value="1"/>
</dbReference>